<dbReference type="EMBL" id="CAJVPI010005979">
    <property type="protein sequence ID" value="CAG8676563.1"/>
    <property type="molecule type" value="Genomic_DNA"/>
</dbReference>
<reference evidence="1" key="1">
    <citation type="submission" date="2021-06" db="EMBL/GenBank/DDBJ databases">
        <authorList>
            <person name="Kallberg Y."/>
            <person name="Tangrot J."/>
            <person name="Rosling A."/>
        </authorList>
    </citation>
    <scope>NUCLEOTIDE SEQUENCE</scope>
    <source>
        <strain evidence="1">BR232B</strain>
    </source>
</reference>
<dbReference type="OrthoDB" id="10525128at2759"/>
<accession>A0A9N9ELJ3</accession>
<gene>
    <name evidence="1" type="ORF">PBRASI_LOCUS11579</name>
</gene>
<evidence type="ECO:0000313" key="1">
    <source>
        <dbReference type="EMBL" id="CAG8676563.1"/>
    </source>
</evidence>
<dbReference type="Proteomes" id="UP000789739">
    <property type="component" value="Unassembled WGS sequence"/>
</dbReference>
<comment type="caution">
    <text evidence="1">The sequence shown here is derived from an EMBL/GenBank/DDBJ whole genome shotgun (WGS) entry which is preliminary data.</text>
</comment>
<evidence type="ECO:0000313" key="2">
    <source>
        <dbReference type="Proteomes" id="UP000789739"/>
    </source>
</evidence>
<keyword evidence="2" id="KW-1185">Reference proteome</keyword>
<dbReference type="AlphaFoldDB" id="A0A9N9ELJ3"/>
<proteinExistence type="predicted"/>
<name>A0A9N9ELJ3_9GLOM</name>
<sequence>SQLQSTLRVETNVHYGTAKSRSSLTPASFNSIEQKLIPNSKDFEIEIM</sequence>
<organism evidence="1 2">
    <name type="scientific">Paraglomus brasilianum</name>
    <dbReference type="NCBI Taxonomy" id="144538"/>
    <lineage>
        <taxon>Eukaryota</taxon>
        <taxon>Fungi</taxon>
        <taxon>Fungi incertae sedis</taxon>
        <taxon>Mucoromycota</taxon>
        <taxon>Glomeromycotina</taxon>
        <taxon>Glomeromycetes</taxon>
        <taxon>Paraglomerales</taxon>
        <taxon>Paraglomeraceae</taxon>
        <taxon>Paraglomus</taxon>
    </lineage>
</organism>
<protein>
    <submittedName>
        <fullName evidence="1">10986_t:CDS:1</fullName>
    </submittedName>
</protein>
<feature type="non-terminal residue" evidence="1">
    <location>
        <position position="1"/>
    </location>
</feature>